<gene>
    <name evidence="2" type="ORF">SI8410_06008972</name>
</gene>
<organism evidence="2 3">
    <name type="scientific">Spirodela intermedia</name>
    <name type="common">Intermediate duckweed</name>
    <dbReference type="NCBI Taxonomy" id="51605"/>
    <lineage>
        <taxon>Eukaryota</taxon>
        <taxon>Viridiplantae</taxon>
        <taxon>Streptophyta</taxon>
        <taxon>Embryophyta</taxon>
        <taxon>Tracheophyta</taxon>
        <taxon>Spermatophyta</taxon>
        <taxon>Magnoliopsida</taxon>
        <taxon>Liliopsida</taxon>
        <taxon>Araceae</taxon>
        <taxon>Lemnoideae</taxon>
        <taxon>Spirodela</taxon>
    </lineage>
</organism>
<name>A0A7I8KKI7_SPIIN</name>
<feature type="region of interest" description="Disordered" evidence="1">
    <location>
        <begin position="324"/>
        <end position="384"/>
    </location>
</feature>
<proteinExistence type="predicted"/>
<feature type="compositionally biased region" description="Basic and acidic residues" evidence="1">
    <location>
        <begin position="25"/>
        <end position="39"/>
    </location>
</feature>
<keyword evidence="3" id="KW-1185">Reference proteome</keyword>
<feature type="compositionally biased region" description="Acidic residues" evidence="1">
    <location>
        <begin position="85"/>
        <end position="95"/>
    </location>
</feature>
<feature type="region of interest" description="Disordered" evidence="1">
    <location>
        <begin position="1"/>
        <end position="167"/>
    </location>
</feature>
<dbReference type="AlphaFoldDB" id="A0A7I8KKI7"/>
<feature type="compositionally biased region" description="Acidic residues" evidence="1">
    <location>
        <begin position="143"/>
        <end position="153"/>
    </location>
</feature>
<dbReference type="EMBL" id="LR746269">
    <property type="protein sequence ID" value="CAA7398307.1"/>
    <property type="molecule type" value="Genomic_DNA"/>
</dbReference>
<dbReference type="PANTHER" id="PTHR34466:SF3">
    <property type="entry name" value="OS11G0129800 PROTEIN"/>
    <property type="match status" value="1"/>
</dbReference>
<feature type="compositionally biased region" description="Polar residues" evidence="1">
    <location>
        <begin position="324"/>
        <end position="340"/>
    </location>
</feature>
<evidence type="ECO:0000313" key="2">
    <source>
        <dbReference type="EMBL" id="CAA7398307.1"/>
    </source>
</evidence>
<protein>
    <submittedName>
        <fullName evidence="2">Uncharacterized protein</fullName>
    </submittedName>
</protein>
<dbReference type="Proteomes" id="UP000663760">
    <property type="component" value="Chromosome 6"/>
</dbReference>
<accession>A0A7I8KKI7</accession>
<feature type="compositionally biased region" description="Low complexity" evidence="1">
    <location>
        <begin position="367"/>
        <end position="381"/>
    </location>
</feature>
<evidence type="ECO:0000313" key="3">
    <source>
        <dbReference type="Proteomes" id="UP000663760"/>
    </source>
</evidence>
<feature type="compositionally biased region" description="Basic and acidic residues" evidence="1">
    <location>
        <begin position="341"/>
        <end position="364"/>
    </location>
</feature>
<feature type="compositionally biased region" description="Polar residues" evidence="1">
    <location>
        <begin position="1"/>
        <end position="12"/>
    </location>
</feature>
<reference evidence="2" key="1">
    <citation type="submission" date="2020-02" db="EMBL/GenBank/DDBJ databases">
        <authorList>
            <person name="Scholz U."/>
            <person name="Mascher M."/>
            <person name="Fiebig A."/>
        </authorList>
    </citation>
    <scope>NUCLEOTIDE SEQUENCE</scope>
</reference>
<dbReference type="PANTHER" id="PTHR34466">
    <property type="entry name" value="OS11G0129800 PROTEIN"/>
    <property type="match status" value="1"/>
</dbReference>
<sequence length="456" mass="50759">MADSAFKSTSRRGSFAGAPTAARSEGQRRPPENPTEKIPRLRRRRASSVSAAETRNSGPREASVAEFLNKRDNPLFCSTASPTVLEDESGDDDDGGGSSKCRRGRSSSRSSAFIRKEWGGRSLSRVDAGRRRRSGPRGRFEDSESELEEEEEGFSSGNTTLGDRDLHCRRRAGSVQESQFKRRKDPWIMSCENLEGKLSNLQVSNWDDGISISSFSEAEEEIIRAVLEQMEDEHPSNDSGHGIHDGRAVSEIRGDLENAAVARRDSSMAASGVDSLSEPATYVRREFALELQQASVEWQKMSRQLTEEAMSYFDECVSISTFDASDFSSPEDQVLSSVDDNLTRDDDRPNPRNTQRDLIGHPEGDPSQSRASQSSFSRRSTGSGGAHNLKYYITRFRKGLHSEGDDHSNSRSSFCGDDYDPNVSPEMFLLEKAALRNRVESGCLIRWLQVEQLPYI</sequence>
<evidence type="ECO:0000256" key="1">
    <source>
        <dbReference type="SAM" id="MobiDB-lite"/>
    </source>
</evidence>
<dbReference type="OrthoDB" id="660305at2759"/>